<dbReference type="Gene3D" id="3.40.50.300">
    <property type="entry name" value="P-loop containing nucleotide triphosphate hydrolases"/>
    <property type="match status" value="1"/>
</dbReference>
<dbReference type="PANTHER" id="PTHR43790">
    <property type="entry name" value="CARBOHYDRATE TRANSPORT ATP-BINDING PROTEIN MG119-RELATED"/>
    <property type="match status" value="1"/>
</dbReference>
<keyword evidence="2" id="KW-0067">ATP-binding</keyword>
<dbReference type="RefSeq" id="WP_006881863.1">
    <property type="nucleotide sequence ID" value="NZ_AOIU01000004.1"/>
</dbReference>
<dbReference type="GO" id="GO:0016887">
    <property type="term" value="F:ATP hydrolysis activity"/>
    <property type="evidence" value="ECO:0007669"/>
    <property type="project" value="InterPro"/>
</dbReference>
<comment type="caution">
    <text evidence="5">The sequence shown here is derived from an EMBL/GenBank/DDBJ whole genome shotgun (WGS) entry which is preliminary data.</text>
</comment>
<evidence type="ECO:0000313" key="5">
    <source>
        <dbReference type="EMBL" id="ELZ30278.1"/>
    </source>
</evidence>
<dbReference type="Pfam" id="PF00005">
    <property type="entry name" value="ABC_tran"/>
    <property type="match status" value="1"/>
</dbReference>
<dbReference type="InterPro" id="IPR003439">
    <property type="entry name" value="ABC_transporter-like_ATP-bd"/>
</dbReference>
<dbReference type="PROSITE" id="PS50893">
    <property type="entry name" value="ABC_TRANSPORTER_2"/>
    <property type="match status" value="1"/>
</dbReference>
<feature type="region of interest" description="Disordered" evidence="3">
    <location>
        <begin position="1"/>
        <end position="41"/>
    </location>
</feature>
<evidence type="ECO:0000259" key="4">
    <source>
        <dbReference type="PROSITE" id="PS50893"/>
    </source>
</evidence>
<keyword evidence="1" id="KW-0547">Nucleotide-binding</keyword>
<feature type="compositionally biased region" description="Low complexity" evidence="3">
    <location>
        <begin position="11"/>
        <end position="36"/>
    </location>
</feature>
<organism evidence="5 6">
    <name type="scientific">Halosimplex carlsbadense 2-9-1</name>
    <dbReference type="NCBI Taxonomy" id="797114"/>
    <lineage>
        <taxon>Archaea</taxon>
        <taxon>Methanobacteriati</taxon>
        <taxon>Methanobacteriota</taxon>
        <taxon>Stenosarchaea group</taxon>
        <taxon>Halobacteria</taxon>
        <taxon>Halobacteriales</taxon>
        <taxon>Haloarculaceae</taxon>
        <taxon>Halosimplex</taxon>
    </lineage>
</organism>
<dbReference type="eggNOG" id="arCOG00186">
    <property type="taxonomic scope" value="Archaea"/>
</dbReference>
<dbReference type="PROSITE" id="PS00211">
    <property type="entry name" value="ABC_TRANSPORTER_1"/>
    <property type="match status" value="1"/>
</dbReference>
<protein>
    <submittedName>
        <fullName evidence="5">RbsA2</fullName>
    </submittedName>
</protein>
<keyword evidence="6" id="KW-1185">Reference proteome</keyword>
<dbReference type="GO" id="GO:0005524">
    <property type="term" value="F:ATP binding"/>
    <property type="evidence" value="ECO:0007669"/>
    <property type="project" value="UniProtKB-KW"/>
</dbReference>
<dbReference type="InterPro" id="IPR003593">
    <property type="entry name" value="AAA+_ATPase"/>
</dbReference>
<dbReference type="PANTHER" id="PTHR43790:SF8">
    <property type="entry name" value="SUGAR ABC TRANSPORTER ATP-BINDING PROTEIN"/>
    <property type="match status" value="1"/>
</dbReference>
<dbReference type="Proteomes" id="UP000011626">
    <property type="component" value="Unassembled WGS sequence"/>
</dbReference>
<proteinExistence type="predicted"/>
<reference evidence="5 6" key="1">
    <citation type="journal article" date="2014" name="PLoS Genet.">
        <title>Phylogenetically driven sequencing of extremely halophilic archaea reveals strategies for static and dynamic osmo-response.</title>
        <authorList>
            <person name="Becker E.A."/>
            <person name="Seitzer P.M."/>
            <person name="Tritt A."/>
            <person name="Larsen D."/>
            <person name="Krusor M."/>
            <person name="Yao A.I."/>
            <person name="Wu D."/>
            <person name="Madern D."/>
            <person name="Eisen J.A."/>
            <person name="Darling A.E."/>
            <person name="Facciotti M.T."/>
        </authorList>
    </citation>
    <scope>NUCLEOTIDE SEQUENCE [LARGE SCALE GENOMIC DNA]</scope>
    <source>
        <strain evidence="5 6">2-9-1</strain>
    </source>
</reference>
<sequence>MSQSDSDTESDAAPSADAAGAQPGDATASAGEPEVPVADDEEVVLRTKDLTKFFGAIEAVRDVSLDVNADEILAIAGDNGAGKTTFIKMLSGVLEPTRGEIFLRQDGRLERQYFSSSKDAMDAGIATVYQGQHLSPTASAANNIFLGMEPLRDGPEGWLLRRVDDEYMIGESRKLLADIGFDFDPRTPVDELSGGQKQAVAVARALIRDPPIIVLDEPTSEVSTTGTDKIIDLVRGIPDGEKSVILISHKIDVVVDVADRIAVMRDGEVVEVLDTQRDDVARMDIVERMHRERER</sequence>
<evidence type="ECO:0000256" key="3">
    <source>
        <dbReference type="SAM" id="MobiDB-lite"/>
    </source>
</evidence>
<feature type="compositionally biased region" description="Acidic residues" evidence="3">
    <location>
        <begin position="1"/>
        <end position="10"/>
    </location>
</feature>
<dbReference type="STRING" id="797114.C475_01047"/>
<dbReference type="InterPro" id="IPR050107">
    <property type="entry name" value="ABC_carbohydrate_import_ATPase"/>
</dbReference>
<evidence type="ECO:0000256" key="2">
    <source>
        <dbReference type="ARBA" id="ARBA00022840"/>
    </source>
</evidence>
<dbReference type="CDD" id="cd03216">
    <property type="entry name" value="ABC_Carb_Monos_I"/>
    <property type="match status" value="1"/>
</dbReference>
<name>M0D5Z1_9EURY</name>
<evidence type="ECO:0000313" key="6">
    <source>
        <dbReference type="Proteomes" id="UP000011626"/>
    </source>
</evidence>
<dbReference type="InterPro" id="IPR017871">
    <property type="entry name" value="ABC_transporter-like_CS"/>
</dbReference>
<feature type="domain" description="ABC transporter" evidence="4">
    <location>
        <begin position="45"/>
        <end position="291"/>
    </location>
</feature>
<dbReference type="OrthoDB" id="44250at2157"/>
<accession>M0D5Z1</accession>
<evidence type="ECO:0000256" key="1">
    <source>
        <dbReference type="ARBA" id="ARBA00022741"/>
    </source>
</evidence>
<dbReference type="AlphaFoldDB" id="M0D5Z1"/>
<dbReference type="SMART" id="SM00382">
    <property type="entry name" value="AAA"/>
    <property type="match status" value="1"/>
</dbReference>
<dbReference type="EMBL" id="AOIU01000004">
    <property type="protein sequence ID" value="ELZ30278.1"/>
    <property type="molecule type" value="Genomic_DNA"/>
</dbReference>
<dbReference type="InterPro" id="IPR027417">
    <property type="entry name" value="P-loop_NTPase"/>
</dbReference>
<gene>
    <name evidence="5" type="ORF">C475_01047</name>
</gene>
<dbReference type="SUPFAM" id="SSF52540">
    <property type="entry name" value="P-loop containing nucleoside triphosphate hydrolases"/>
    <property type="match status" value="1"/>
</dbReference>